<name>Q6AT79_ORYSJ</name>
<evidence type="ECO:0000313" key="3">
    <source>
        <dbReference type="Proteomes" id="UP000000763"/>
    </source>
</evidence>
<feature type="compositionally biased region" description="Basic and acidic residues" evidence="1">
    <location>
        <begin position="18"/>
        <end position="38"/>
    </location>
</feature>
<accession>Q6AT79</accession>
<sequence>MSKDPPAVAKNGTSTSYEPEKDPSAAKPCPFDKNHEPTRTTSEPGREGGGGAGGAQWGRILATGTAQRRRFLIPSVQGRAAPQAGRHRDVEHRGGWRRGEVILVGGAAEGSRSARGILDD</sequence>
<evidence type="ECO:0000256" key="1">
    <source>
        <dbReference type="SAM" id="MobiDB-lite"/>
    </source>
</evidence>
<reference evidence="3" key="2">
    <citation type="journal article" date="2008" name="Nucleic Acids Res.">
        <title>The rice annotation project database (RAP-DB): 2008 update.</title>
        <authorList>
            <consortium name="The rice annotation project (RAP)"/>
        </authorList>
    </citation>
    <scope>GENOME REANNOTATION</scope>
    <source>
        <strain evidence="3">cv. Nipponbare</strain>
    </source>
</reference>
<evidence type="ECO:0000313" key="2">
    <source>
        <dbReference type="EMBL" id="AAT77379.1"/>
    </source>
</evidence>
<dbReference type="EMBL" id="AC137617">
    <property type="protein sequence ID" value="AAT77379.1"/>
    <property type="molecule type" value="Genomic_DNA"/>
</dbReference>
<dbReference type="AlphaFoldDB" id="Q6AT79"/>
<organism evidence="2 3">
    <name type="scientific">Oryza sativa subsp. japonica</name>
    <name type="common">Rice</name>
    <dbReference type="NCBI Taxonomy" id="39947"/>
    <lineage>
        <taxon>Eukaryota</taxon>
        <taxon>Viridiplantae</taxon>
        <taxon>Streptophyta</taxon>
        <taxon>Embryophyta</taxon>
        <taxon>Tracheophyta</taxon>
        <taxon>Spermatophyta</taxon>
        <taxon>Magnoliopsida</taxon>
        <taxon>Liliopsida</taxon>
        <taxon>Poales</taxon>
        <taxon>Poaceae</taxon>
        <taxon>BOP clade</taxon>
        <taxon>Oryzoideae</taxon>
        <taxon>Oryzeae</taxon>
        <taxon>Oryzinae</taxon>
        <taxon>Oryza</taxon>
        <taxon>Oryza sativa</taxon>
    </lineage>
</organism>
<feature type="region of interest" description="Disordered" evidence="1">
    <location>
        <begin position="1"/>
        <end position="63"/>
    </location>
</feature>
<proteinExistence type="predicted"/>
<reference evidence="3" key="1">
    <citation type="journal article" date="2005" name="Nature">
        <title>The map-based sequence of the rice genome.</title>
        <authorList>
            <consortium name="International rice genome sequencing project (IRGSP)"/>
            <person name="Matsumoto T."/>
            <person name="Wu J."/>
            <person name="Kanamori H."/>
            <person name="Katayose Y."/>
            <person name="Fujisawa M."/>
            <person name="Namiki N."/>
            <person name="Mizuno H."/>
            <person name="Yamamoto K."/>
            <person name="Antonio B.A."/>
            <person name="Baba T."/>
            <person name="Sakata K."/>
            <person name="Nagamura Y."/>
            <person name="Aoki H."/>
            <person name="Arikawa K."/>
            <person name="Arita K."/>
            <person name="Bito T."/>
            <person name="Chiden Y."/>
            <person name="Fujitsuka N."/>
            <person name="Fukunaka R."/>
            <person name="Hamada M."/>
            <person name="Harada C."/>
            <person name="Hayashi A."/>
            <person name="Hijishita S."/>
            <person name="Honda M."/>
            <person name="Hosokawa S."/>
            <person name="Ichikawa Y."/>
            <person name="Idonuma A."/>
            <person name="Iijima M."/>
            <person name="Ikeda M."/>
            <person name="Ikeno M."/>
            <person name="Ito K."/>
            <person name="Ito S."/>
            <person name="Ito T."/>
            <person name="Ito Y."/>
            <person name="Ito Y."/>
            <person name="Iwabuchi A."/>
            <person name="Kamiya K."/>
            <person name="Karasawa W."/>
            <person name="Kurita K."/>
            <person name="Katagiri S."/>
            <person name="Kikuta A."/>
            <person name="Kobayashi H."/>
            <person name="Kobayashi N."/>
            <person name="Machita K."/>
            <person name="Maehara T."/>
            <person name="Masukawa M."/>
            <person name="Mizubayashi T."/>
            <person name="Mukai Y."/>
            <person name="Nagasaki H."/>
            <person name="Nagata Y."/>
            <person name="Naito S."/>
            <person name="Nakashima M."/>
            <person name="Nakama Y."/>
            <person name="Nakamichi Y."/>
            <person name="Nakamura M."/>
            <person name="Meguro A."/>
            <person name="Negishi M."/>
            <person name="Ohta I."/>
            <person name="Ohta T."/>
            <person name="Okamoto M."/>
            <person name="Ono N."/>
            <person name="Saji S."/>
            <person name="Sakaguchi M."/>
            <person name="Sakai K."/>
            <person name="Shibata M."/>
            <person name="Shimokawa T."/>
            <person name="Song J."/>
            <person name="Takazaki Y."/>
            <person name="Terasawa K."/>
            <person name="Tsugane M."/>
            <person name="Tsuji K."/>
            <person name="Ueda S."/>
            <person name="Waki K."/>
            <person name="Yamagata H."/>
            <person name="Yamamoto M."/>
            <person name="Yamamoto S."/>
            <person name="Yamane H."/>
            <person name="Yoshiki S."/>
            <person name="Yoshihara R."/>
            <person name="Yukawa K."/>
            <person name="Zhong H."/>
            <person name="Yano M."/>
            <person name="Yuan Q."/>
            <person name="Ouyang S."/>
            <person name="Liu J."/>
            <person name="Jones K.M."/>
            <person name="Gansberger K."/>
            <person name="Moffat K."/>
            <person name="Hill J."/>
            <person name="Bera J."/>
            <person name="Fadrosh D."/>
            <person name="Jin S."/>
            <person name="Johri S."/>
            <person name="Kim M."/>
            <person name="Overton L."/>
            <person name="Reardon M."/>
            <person name="Tsitrin T."/>
            <person name="Vuong H."/>
            <person name="Weaver B."/>
            <person name="Ciecko A."/>
            <person name="Tallon L."/>
            <person name="Jackson J."/>
            <person name="Pai G."/>
            <person name="Aken S.V."/>
            <person name="Utterback T."/>
            <person name="Reidmuller S."/>
            <person name="Feldblyum T."/>
            <person name="Hsiao J."/>
            <person name="Zismann V."/>
            <person name="Iobst S."/>
            <person name="de Vazeille A.R."/>
            <person name="Buell C.R."/>
            <person name="Ying K."/>
            <person name="Li Y."/>
            <person name="Lu T."/>
            <person name="Huang Y."/>
            <person name="Zhao Q."/>
            <person name="Feng Q."/>
            <person name="Zhang L."/>
            <person name="Zhu J."/>
            <person name="Weng Q."/>
            <person name="Mu J."/>
            <person name="Lu Y."/>
            <person name="Fan D."/>
            <person name="Liu Y."/>
            <person name="Guan J."/>
            <person name="Zhang Y."/>
            <person name="Yu S."/>
            <person name="Liu X."/>
            <person name="Zhang Y."/>
            <person name="Hong G."/>
            <person name="Han B."/>
            <person name="Choisne N."/>
            <person name="Demange N."/>
            <person name="Orjeda G."/>
            <person name="Samain S."/>
            <person name="Cattolico L."/>
            <person name="Pelletier E."/>
            <person name="Couloux A."/>
            <person name="Segurens B."/>
            <person name="Wincker P."/>
            <person name="D'Hont A."/>
            <person name="Scarpelli C."/>
            <person name="Weissenbach J."/>
            <person name="Salanoubat M."/>
            <person name="Quetier F."/>
            <person name="Yu Y."/>
            <person name="Kim H.R."/>
            <person name="Rambo T."/>
            <person name="Currie J."/>
            <person name="Collura K."/>
            <person name="Luo M."/>
            <person name="Yang T."/>
            <person name="Ammiraju J.S.S."/>
            <person name="Engler F."/>
            <person name="Soderlund C."/>
            <person name="Wing R.A."/>
            <person name="Palmer L.E."/>
            <person name="de la Bastide M."/>
            <person name="Spiegel L."/>
            <person name="Nascimento L."/>
            <person name="Zutavern T."/>
            <person name="O'Shaughnessy A."/>
            <person name="Dike S."/>
            <person name="Dedhia N."/>
            <person name="Preston R."/>
            <person name="Balija V."/>
            <person name="McCombie W.R."/>
            <person name="Chow T."/>
            <person name="Chen H."/>
            <person name="Chung M."/>
            <person name="Chen C."/>
            <person name="Shaw J."/>
            <person name="Wu H."/>
            <person name="Hsiao K."/>
            <person name="Chao Y."/>
            <person name="Chu M."/>
            <person name="Cheng C."/>
            <person name="Hour A."/>
            <person name="Lee P."/>
            <person name="Lin S."/>
            <person name="Lin Y."/>
            <person name="Liou J."/>
            <person name="Liu S."/>
            <person name="Hsing Y."/>
            <person name="Raghuvanshi S."/>
            <person name="Mohanty A."/>
            <person name="Bharti A.K."/>
            <person name="Gaur A."/>
            <person name="Gupta V."/>
            <person name="Kumar D."/>
            <person name="Ravi V."/>
            <person name="Vij S."/>
            <person name="Kapur A."/>
            <person name="Khurana P."/>
            <person name="Khurana P."/>
            <person name="Khurana J.P."/>
            <person name="Tyagi A.K."/>
            <person name="Gaikwad K."/>
            <person name="Singh A."/>
            <person name="Dalal V."/>
            <person name="Srivastava S."/>
            <person name="Dixit A."/>
            <person name="Pal A.K."/>
            <person name="Ghazi I.A."/>
            <person name="Yadav M."/>
            <person name="Pandit A."/>
            <person name="Bhargava A."/>
            <person name="Sureshbabu K."/>
            <person name="Batra K."/>
            <person name="Sharma T.R."/>
            <person name="Mohapatra T."/>
            <person name="Singh N.K."/>
            <person name="Messing J."/>
            <person name="Nelson A.B."/>
            <person name="Fuks G."/>
            <person name="Kavchok S."/>
            <person name="Keizer G."/>
            <person name="Linton E."/>
            <person name="Llaca V."/>
            <person name="Song R."/>
            <person name="Tanyolac B."/>
            <person name="Young S."/>
            <person name="Ho-Il K."/>
            <person name="Hahn J.H."/>
            <person name="Sangsakoo G."/>
            <person name="Vanavichit A."/>
            <person name="de Mattos Luiz.A.T."/>
            <person name="Zimmer P.D."/>
            <person name="Malone G."/>
            <person name="Dellagostin O."/>
            <person name="de Oliveira A.C."/>
            <person name="Bevan M."/>
            <person name="Bancroft I."/>
            <person name="Minx P."/>
            <person name="Cordum H."/>
            <person name="Wilson R."/>
            <person name="Cheng Z."/>
            <person name="Jin W."/>
            <person name="Jiang J."/>
            <person name="Leong S.A."/>
            <person name="Iwama H."/>
            <person name="Gojobori T."/>
            <person name="Itoh T."/>
            <person name="Niimura Y."/>
            <person name="Fujii Y."/>
            <person name="Habara T."/>
            <person name="Sakai H."/>
            <person name="Sato Y."/>
            <person name="Wilson G."/>
            <person name="Kumar K."/>
            <person name="McCouch S."/>
            <person name="Juretic N."/>
            <person name="Hoen D."/>
            <person name="Wright S."/>
            <person name="Bruskiewich R."/>
            <person name="Bureau T."/>
            <person name="Miyao A."/>
            <person name="Hirochika H."/>
            <person name="Nishikawa T."/>
            <person name="Kadowaki K."/>
            <person name="Sugiura M."/>
            <person name="Burr B."/>
            <person name="Sasaki T."/>
        </authorList>
    </citation>
    <scope>NUCLEOTIDE SEQUENCE [LARGE SCALE GENOMIC DNA]</scope>
    <source>
        <strain evidence="3">cv. Nipponbare</strain>
    </source>
</reference>
<gene>
    <name evidence="2" type="ORF">OSJNBa0084P24.7</name>
</gene>
<dbReference type="Proteomes" id="UP000000763">
    <property type="component" value="Chromosome 5"/>
</dbReference>
<feature type="compositionally biased region" description="Gly residues" evidence="1">
    <location>
        <begin position="47"/>
        <end position="56"/>
    </location>
</feature>
<protein>
    <submittedName>
        <fullName evidence="2">Uncharacterized protein</fullName>
    </submittedName>
</protein>